<dbReference type="InterPro" id="IPR016071">
    <property type="entry name" value="Staphylococal_nuclease_OB-fold"/>
</dbReference>
<organism evidence="2 3">
    <name type="scientific">Candidatus Roizmanbacteria bacterium RIFCSPLOWO2_01_FULL_37_16</name>
    <dbReference type="NCBI Taxonomy" id="1802058"/>
    <lineage>
        <taxon>Bacteria</taxon>
        <taxon>Candidatus Roizmaniibacteriota</taxon>
    </lineage>
</organism>
<dbReference type="Proteomes" id="UP000178040">
    <property type="component" value="Unassembled WGS sequence"/>
</dbReference>
<dbReference type="Gene3D" id="2.40.50.90">
    <property type="match status" value="1"/>
</dbReference>
<dbReference type="SUPFAM" id="SSF50199">
    <property type="entry name" value="Staphylococcal nuclease"/>
    <property type="match status" value="1"/>
</dbReference>
<accession>A0A1F7IIW1</accession>
<dbReference type="EMBL" id="MGAI01000057">
    <property type="protein sequence ID" value="OGK43309.1"/>
    <property type="molecule type" value="Genomic_DNA"/>
</dbReference>
<feature type="domain" description="TNase-like" evidence="1">
    <location>
        <begin position="6"/>
        <end position="70"/>
    </location>
</feature>
<evidence type="ECO:0000313" key="3">
    <source>
        <dbReference type="Proteomes" id="UP000178040"/>
    </source>
</evidence>
<dbReference type="Pfam" id="PF00565">
    <property type="entry name" value="SNase"/>
    <property type="match status" value="1"/>
</dbReference>
<evidence type="ECO:0000313" key="2">
    <source>
        <dbReference type="EMBL" id="OGK43309.1"/>
    </source>
</evidence>
<evidence type="ECO:0000259" key="1">
    <source>
        <dbReference type="Pfam" id="PF00565"/>
    </source>
</evidence>
<gene>
    <name evidence="2" type="ORF">A3B40_02350</name>
</gene>
<protein>
    <recommendedName>
        <fullName evidence="1">TNase-like domain-containing protein</fullName>
    </recommendedName>
</protein>
<dbReference type="InterPro" id="IPR035437">
    <property type="entry name" value="SNase_OB-fold_sf"/>
</dbReference>
<name>A0A1F7IIW1_9BACT</name>
<reference evidence="2 3" key="1">
    <citation type="journal article" date="2016" name="Nat. Commun.">
        <title>Thousands of microbial genomes shed light on interconnected biogeochemical processes in an aquifer system.</title>
        <authorList>
            <person name="Anantharaman K."/>
            <person name="Brown C.T."/>
            <person name="Hug L.A."/>
            <person name="Sharon I."/>
            <person name="Castelle C.J."/>
            <person name="Probst A.J."/>
            <person name="Thomas B.C."/>
            <person name="Singh A."/>
            <person name="Wilkins M.J."/>
            <person name="Karaoz U."/>
            <person name="Brodie E.L."/>
            <person name="Williams K.H."/>
            <person name="Hubbard S.S."/>
            <person name="Banfield J.F."/>
        </authorList>
    </citation>
    <scope>NUCLEOTIDE SEQUENCE [LARGE SCALE GENOMIC DNA]</scope>
</reference>
<dbReference type="AlphaFoldDB" id="A0A1F7IIW1"/>
<proteinExistence type="predicted"/>
<comment type="caution">
    <text evidence="2">The sequence shown here is derived from an EMBL/GenBank/DDBJ whole genome shotgun (WGS) entry which is preliminary data.</text>
</comment>
<sequence length="70" mass="8360">MSFLEYDYYQDDKFGRILAYVWENCTSQLGCNNGQRMVNWLLVKKGIAKVVTYQDRRSLKYKDLLLQAEQ</sequence>